<gene>
    <name evidence="1" type="ORF">A6770_28485</name>
</gene>
<dbReference type="Proteomes" id="UP000252107">
    <property type="component" value="Unassembled WGS sequence"/>
</dbReference>
<dbReference type="EMBL" id="LXQD01000319">
    <property type="protein sequence ID" value="RCJ24308.1"/>
    <property type="molecule type" value="Genomic_DNA"/>
</dbReference>
<keyword evidence="2" id="KW-1185">Reference proteome</keyword>
<name>A0A367QJC4_9NOSO</name>
<sequence>MPDPNNTPNTTQYRDDFFIDDNNVYVVDDAVKTDEDNTTQTIYTASSNDYADYLDEVSRRYE</sequence>
<proteinExistence type="predicted"/>
<protein>
    <submittedName>
        <fullName evidence="1">Uncharacterized protein</fullName>
    </submittedName>
</protein>
<organism evidence="1 2">
    <name type="scientific">Nostoc minutum NIES-26</name>
    <dbReference type="NCBI Taxonomy" id="1844469"/>
    <lineage>
        <taxon>Bacteria</taxon>
        <taxon>Bacillati</taxon>
        <taxon>Cyanobacteriota</taxon>
        <taxon>Cyanophyceae</taxon>
        <taxon>Nostocales</taxon>
        <taxon>Nostocaceae</taxon>
        <taxon>Nostoc</taxon>
    </lineage>
</organism>
<evidence type="ECO:0000313" key="1">
    <source>
        <dbReference type="EMBL" id="RCJ24308.1"/>
    </source>
</evidence>
<evidence type="ECO:0000313" key="2">
    <source>
        <dbReference type="Proteomes" id="UP000252107"/>
    </source>
</evidence>
<comment type="caution">
    <text evidence="1">The sequence shown here is derived from an EMBL/GenBank/DDBJ whole genome shotgun (WGS) entry which is preliminary data.</text>
</comment>
<reference evidence="1" key="1">
    <citation type="submission" date="2016-04" db="EMBL/GenBank/DDBJ databases">
        <authorList>
            <person name="Tabuchi Yagui T.R."/>
        </authorList>
    </citation>
    <scope>NUCLEOTIDE SEQUENCE [LARGE SCALE GENOMIC DNA]</scope>
    <source>
        <strain evidence="1">NIES-26</strain>
    </source>
</reference>
<accession>A0A367QJC4</accession>
<dbReference type="AlphaFoldDB" id="A0A367QJC4"/>